<dbReference type="CDD" id="cd06171">
    <property type="entry name" value="Sigma70_r4"/>
    <property type="match status" value="1"/>
</dbReference>
<dbReference type="Proteomes" id="UP000219048">
    <property type="component" value="Unassembled WGS sequence"/>
</dbReference>
<dbReference type="InterPro" id="IPR007627">
    <property type="entry name" value="RNA_pol_sigma70_r2"/>
</dbReference>
<dbReference type="InterPro" id="IPR013324">
    <property type="entry name" value="RNA_pol_sigma_r3/r4-like"/>
</dbReference>
<dbReference type="InterPro" id="IPR036388">
    <property type="entry name" value="WH-like_DNA-bd_sf"/>
</dbReference>
<dbReference type="Pfam" id="PF04542">
    <property type="entry name" value="Sigma70_r2"/>
    <property type="match status" value="1"/>
</dbReference>
<dbReference type="Pfam" id="PF08281">
    <property type="entry name" value="Sigma70_r4_2"/>
    <property type="match status" value="1"/>
</dbReference>
<evidence type="ECO:0000256" key="1">
    <source>
        <dbReference type="ARBA" id="ARBA00010641"/>
    </source>
</evidence>
<dbReference type="PANTHER" id="PTHR43133:SF51">
    <property type="entry name" value="RNA POLYMERASE SIGMA FACTOR"/>
    <property type="match status" value="1"/>
</dbReference>
<dbReference type="NCBIfam" id="TIGR02937">
    <property type="entry name" value="sigma70-ECF"/>
    <property type="match status" value="1"/>
</dbReference>
<dbReference type="Gene3D" id="1.10.10.10">
    <property type="entry name" value="Winged helix-like DNA-binding domain superfamily/Winged helix DNA-binding domain"/>
    <property type="match status" value="1"/>
</dbReference>
<accession>A0A285MRC0</accession>
<comment type="similarity">
    <text evidence="1">Belongs to the sigma-70 factor family. ECF subfamily.</text>
</comment>
<keyword evidence="2" id="KW-0805">Transcription regulation</keyword>
<reference evidence="8" key="1">
    <citation type="submission" date="2017-09" db="EMBL/GenBank/DDBJ databases">
        <authorList>
            <person name="Varghese N."/>
            <person name="Submissions S."/>
        </authorList>
    </citation>
    <scope>NUCLEOTIDE SEQUENCE [LARGE SCALE GENOMIC DNA]</scope>
    <source>
        <strain evidence="8">DSM 25885</strain>
    </source>
</reference>
<dbReference type="GO" id="GO:0003677">
    <property type="term" value="F:DNA binding"/>
    <property type="evidence" value="ECO:0007669"/>
    <property type="project" value="InterPro"/>
</dbReference>
<evidence type="ECO:0000313" key="8">
    <source>
        <dbReference type="Proteomes" id="UP000219048"/>
    </source>
</evidence>
<dbReference type="EMBL" id="OBEH01000002">
    <property type="protein sequence ID" value="SNY99729.1"/>
    <property type="molecule type" value="Genomic_DNA"/>
</dbReference>
<evidence type="ECO:0000256" key="2">
    <source>
        <dbReference type="ARBA" id="ARBA00023015"/>
    </source>
</evidence>
<dbReference type="GO" id="GO:0016987">
    <property type="term" value="F:sigma factor activity"/>
    <property type="evidence" value="ECO:0007669"/>
    <property type="project" value="UniProtKB-KW"/>
</dbReference>
<dbReference type="GO" id="GO:0006352">
    <property type="term" value="P:DNA-templated transcription initiation"/>
    <property type="evidence" value="ECO:0007669"/>
    <property type="project" value="InterPro"/>
</dbReference>
<dbReference type="InterPro" id="IPR039425">
    <property type="entry name" value="RNA_pol_sigma-70-like"/>
</dbReference>
<evidence type="ECO:0000259" key="6">
    <source>
        <dbReference type="Pfam" id="PF08281"/>
    </source>
</evidence>
<keyword evidence="3" id="KW-0731">Sigma factor</keyword>
<dbReference type="InterPro" id="IPR013249">
    <property type="entry name" value="RNA_pol_sigma70_r4_t2"/>
</dbReference>
<evidence type="ECO:0000256" key="4">
    <source>
        <dbReference type="ARBA" id="ARBA00023163"/>
    </source>
</evidence>
<feature type="domain" description="RNA polymerase sigma factor 70 region 4 type 2" evidence="6">
    <location>
        <begin position="142"/>
        <end position="191"/>
    </location>
</feature>
<sequence length="227" mass="26903">MMETIKINDLNNQKLSESEIIKRILSGEKELYEILLRRNNQKLFRVIRSYIKDGSEIEDIMQNTYLKAFEKLYQFKHSSSYGTWLIRIGINEVLARLKEKEKVVNLYQRPSEVKQNSILEIPDKNQLNPEKRIIRNEAKQFLENAIDSLSLKYRTVYMLREIEEMSINEISECLDVSKSNVKVRLHRAKNMLKERLYELTANKEDVFGFGFSRCDNITDSVMRIVLK</sequence>
<dbReference type="NCBIfam" id="NF008888">
    <property type="entry name" value="PRK11922.1"/>
    <property type="match status" value="1"/>
</dbReference>
<gene>
    <name evidence="7" type="ORF">SAMN06265377_1541</name>
</gene>
<dbReference type="AlphaFoldDB" id="A0A285MRC0"/>
<proteinExistence type="inferred from homology"/>
<dbReference type="InterPro" id="IPR014284">
    <property type="entry name" value="RNA_pol_sigma-70_dom"/>
</dbReference>
<name>A0A285MRC0_9FLAO</name>
<feature type="domain" description="RNA polymerase sigma-70 region 2" evidence="5">
    <location>
        <begin position="35"/>
        <end position="100"/>
    </location>
</feature>
<organism evidence="7 8">
    <name type="scientific">Flagellimonas pacifica</name>
    <dbReference type="NCBI Taxonomy" id="1247520"/>
    <lineage>
        <taxon>Bacteria</taxon>
        <taxon>Pseudomonadati</taxon>
        <taxon>Bacteroidota</taxon>
        <taxon>Flavobacteriia</taxon>
        <taxon>Flavobacteriales</taxon>
        <taxon>Flavobacteriaceae</taxon>
        <taxon>Flagellimonas</taxon>
    </lineage>
</organism>
<keyword evidence="4" id="KW-0804">Transcription</keyword>
<dbReference type="InterPro" id="IPR013325">
    <property type="entry name" value="RNA_pol_sigma_r2"/>
</dbReference>
<dbReference type="PANTHER" id="PTHR43133">
    <property type="entry name" value="RNA POLYMERASE ECF-TYPE SIGMA FACTO"/>
    <property type="match status" value="1"/>
</dbReference>
<dbReference type="SUPFAM" id="SSF88659">
    <property type="entry name" value="Sigma3 and sigma4 domains of RNA polymerase sigma factors"/>
    <property type="match status" value="1"/>
</dbReference>
<keyword evidence="8" id="KW-1185">Reference proteome</keyword>
<protein>
    <submittedName>
        <fullName evidence="7">RNA polymerase sigma-70 factor, ECF subfamily</fullName>
    </submittedName>
</protein>
<evidence type="ECO:0000256" key="3">
    <source>
        <dbReference type="ARBA" id="ARBA00023082"/>
    </source>
</evidence>
<dbReference type="Gene3D" id="1.10.1740.10">
    <property type="match status" value="1"/>
</dbReference>
<evidence type="ECO:0000313" key="7">
    <source>
        <dbReference type="EMBL" id="SNY99729.1"/>
    </source>
</evidence>
<dbReference type="SUPFAM" id="SSF88946">
    <property type="entry name" value="Sigma2 domain of RNA polymerase sigma factors"/>
    <property type="match status" value="1"/>
</dbReference>
<evidence type="ECO:0000259" key="5">
    <source>
        <dbReference type="Pfam" id="PF04542"/>
    </source>
</evidence>